<evidence type="ECO:0000313" key="2">
    <source>
        <dbReference type="EMBL" id="EFS93494.1"/>
    </source>
</evidence>
<dbReference type="Proteomes" id="UP000003179">
    <property type="component" value="Unassembled WGS sequence"/>
</dbReference>
<evidence type="ECO:0000313" key="3">
    <source>
        <dbReference type="Proteomes" id="UP000003179"/>
    </source>
</evidence>
<sequence length="47" mass="4869">MVVSVSPAKMSEECRAYERCRAAGNTPVRLSGLVMAAVCLLASAIVG</sequence>
<keyword evidence="1" id="KW-0812">Transmembrane</keyword>
<evidence type="ECO:0000256" key="1">
    <source>
        <dbReference type="SAM" id="Phobius"/>
    </source>
</evidence>
<name>A0ABP2K995_9ACTN</name>
<comment type="caution">
    <text evidence="2">The sequence shown here is derived from an EMBL/GenBank/DDBJ whole genome shotgun (WGS) entry which is preliminary data.</text>
</comment>
<feature type="transmembrane region" description="Helical" evidence="1">
    <location>
        <begin position="28"/>
        <end position="46"/>
    </location>
</feature>
<gene>
    <name evidence="2" type="ORF">HMPREF9607_00273</name>
</gene>
<keyword evidence="3" id="KW-1185">Reference proteome</keyword>
<dbReference type="EMBL" id="ADZU01000009">
    <property type="protein sequence ID" value="EFS93494.1"/>
    <property type="molecule type" value="Genomic_DNA"/>
</dbReference>
<keyword evidence="1" id="KW-0472">Membrane</keyword>
<organism evidence="2 3">
    <name type="scientific">Cutibacterium modestum HL044PA1</name>
    <dbReference type="NCBI Taxonomy" id="765109"/>
    <lineage>
        <taxon>Bacteria</taxon>
        <taxon>Bacillati</taxon>
        <taxon>Actinomycetota</taxon>
        <taxon>Actinomycetes</taxon>
        <taxon>Propionibacteriales</taxon>
        <taxon>Propionibacteriaceae</taxon>
        <taxon>Cutibacterium</taxon>
        <taxon>Cutibacterium modestum</taxon>
    </lineage>
</organism>
<accession>A0ABP2K995</accession>
<keyword evidence="1" id="KW-1133">Transmembrane helix</keyword>
<reference evidence="2" key="1">
    <citation type="submission" date="2010-08" db="EMBL/GenBank/DDBJ databases">
        <authorList>
            <person name="Weinstock G."/>
            <person name="Sodergren E."/>
            <person name="Clifton S."/>
            <person name="Fulton L."/>
            <person name="Fulton B."/>
            <person name="Courtney L."/>
            <person name="Fronick C."/>
            <person name="Harrison M."/>
            <person name="Strong C."/>
            <person name="Farmer C."/>
            <person name="Delahaunty K."/>
            <person name="Markovic C."/>
            <person name="Hall O."/>
            <person name="Minx P."/>
            <person name="Tomlinson C."/>
            <person name="Mitreva M."/>
            <person name="Hou S."/>
            <person name="Chen J."/>
            <person name="Wollam A."/>
            <person name="Pepin K.H."/>
            <person name="Johnson M."/>
            <person name="Bhonagiri V."/>
            <person name="Zhang X."/>
            <person name="Suruliraj S."/>
            <person name="Warren W."/>
            <person name="Chinwalla A."/>
            <person name="Mardis E.R."/>
            <person name="Wilson R.K."/>
        </authorList>
    </citation>
    <scope>NUCLEOTIDE SEQUENCE [LARGE SCALE GENOMIC DNA]</scope>
    <source>
        <strain evidence="2">HL044PA1</strain>
    </source>
</reference>
<protein>
    <submittedName>
        <fullName evidence="2">Uncharacterized protein</fullName>
    </submittedName>
</protein>
<proteinExistence type="predicted"/>